<evidence type="ECO:0000256" key="3">
    <source>
        <dbReference type="ARBA" id="ARBA00012687"/>
    </source>
</evidence>
<reference evidence="12 13" key="1">
    <citation type="journal article" date="2011" name="Front. Microbiol.">
        <title>Genomic signatures of strain selection and enhancement in Bacillus atrophaeus var. globigii, a historical biowarfare simulant.</title>
        <authorList>
            <person name="Gibbons H.S."/>
            <person name="Broomall S.M."/>
            <person name="McNew L.A."/>
            <person name="Daligault H."/>
            <person name="Chapman C."/>
            <person name="Bruce D."/>
            <person name="Karavis M."/>
            <person name="Krepps M."/>
            <person name="McGregor P.A."/>
            <person name="Hong C."/>
            <person name="Park K.H."/>
            <person name="Akmal A."/>
            <person name="Feldman A."/>
            <person name="Lin J.S."/>
            <person name="Chang W.E."/>
            <person name="Higgs B.W."/>
            <person name="Demirev P."/>
            <person name="Lindquist J."/>
            <person name="Liem A."/>
            <person name="Fochler E."/>
            <person name="Read T.D."/>
            <person name="Tapia R."/>
            <person name="Johnson S."/>
            <person name="Bishop-Lilly K.A."/>
            <person name="Detter C."/>
            <person name="Han C."/>
            <person name="Sozhamannan S."/>
            <person name="Rosenzweig C.N."/>
            <person name="Skowronski E.W."/>
        </authorList>
    </citation>
    <scope>NUCLEOTIDE SEQUENCE [LARGE SCALE GENOMIC DNA]</scope>
    <source>
        <strain evidence="12 13">GYP-17</strain>
    </source>
</reference>
<keyword evidence="6 11" id="KW-0441">Lipid A biosynthesis</keyword>
<evidence type="ECO:0000256" key="10">
    <source>
        <dbReference type="ARBA" id="ARBA00048975"/>
    </source>
</evidence>
<dbReference type="Proteomes" id="UP000288405">
    <property type="component" value="Unassembled WGS sequence"/>
</dbReference>
<evidence type="ECO:0000256" key="2">
    <source>
        <dbReference type="ARBA" id="ARBA00007868"/>
    </source>
</evidence>
<dbReference type="UniPathway" id="UPA00973"/>
<dbReference type="GO" id="GO:0008915">
    <property type="term" value="F:lipid-A-disaccharide synthase activity"/>
    <property type="evidence" value="ECO:0007669"/>
    <property type="project" value="UniProtKB-UniRule"/>
</dbReference>
<evidence type="ECO:0000313" key="13">
    <source>
        <dbReference type="Proteomes" id="UP000288405"/>
    </source>
</evidence>
<protein>
    <recommendedName>
        <fullName evidence="4 11">Lipid-A-disaccharide synthase</fullName>
        <ecNumber evidence="3 11">2.4.1.182</ecNumber>
    </recommendedName>
</protein>
<dbReference type="EC" id="2.4.1.182" evidence="3 11"/>
<dbReference type="OrthoDB" id="9801642at2"/>
<evidence type="ECO:0000313" key="12">
    <source>
        <dbReference type="EMBL" id="RUO36326.1"/>
    </source>
</evidence>
<evidence type="ECO:0000256" key="4">
    <source>
        <dbReference type="ARBA" id="ARBA00020902"/>
    </source>
</evidence>
<dbReference type="HAMAP" id="MF_00392">
    <property type="entry name" value="LpxB"/>
    <property type="match status" value="1"/>
</dbReference>
<accession>A0A432WR94</accession>
<dbReference type="GO" id="GO:0009245">
    <property type="term" value="P:lipid A biosynthetic process"/>
    <property type="evidence" value="ECO:0007669"/>
    <property type="project" value="UniProtKB-UniRule"/>
</dbReference>
<evidence type="ECO:0000256" key="8">
    <source>
        <dbReference type="ARBA" id="ARBA00022679"/>
    </source>
</evidence>
<dbReference type="GO" id="GO:0016020">
    <property type="term" value="C:membrane"/>
    <property type="evidence" value="ECO:0007669"/>
    <property type="project" value="GOC"/>
</dbReference>
<dbReference type="PANTHER" id="PTHR30372">
    <property type="entry name" value="LIPID-A-DISACCHARIDE SYNTHASE"/>
    <property type="match status" value="1"/>
</dbReference>
<gene>
    <name evidence="11" type="primary">lpxB</name>
    <name evidence="12" type="ORF">CWE11_00455</name>
</gene>
<dbReference type="SUPFAM" id="SSF53756">
    <property type="entry name" value="UDP-Glycosyltransferase/glycogen phosphorylase"/>
    <property type="match status" value="1"/>
</dbReference>
<organism evidence="12 13">
    <name type="scientific">Aliidiomarina sanyensis</name>
    <dbReference type="NCBI Taxonomy" id="1249555"/>
    <lineage>
        <taxon>Bacteria</taxon>
        <taxon>Pseudomonadati</taxon>
        <taxon>Pseudomonadota</taxon>
        <taxon>Gammaproteobacteria</taxon>
        <taxon>Alteromonadales</taxon>
        <taxon>Idiomarinaceae</taxon>
        <taxon>Aliidiomarina</taxon>
    </lineage>
</organism>
<evidence type="ECO:0000256" key="11">
    <source>
        <dbReference type="HAMAP-Rule" id="MF_00392"/>
    </source>
</evidence>
<comment type="catalytic activity">
    <reaction evidence="10 11">
        <text>a lipid X + a UDP-2-N,3-O-bis[(3R)-3-hydroxyacyl]-alpha-D-glucosamine = a lipid A disaccharide + UDP + H(+)</text>
        <dbReference type="Rhea" id="RHEA:67828"/>
        <dbReference type="ChEBI" id="CHEBI:15378"/>
        <dbReference type="ChEBI" id="CHEBI:58223"/>
        <dbReference type="ChEBI" id="CHEBI:137748"/>
        <dbReference type="ChEBI" id="CHEBI:176338"/>
        <dbReference type="ChEBI" id="CHEBI:176343"/>
        <dbReference type="EC" id="2.4.1.182"/>
    </reaction>
</comment>
<dbReference type="Pfam" id="PF02684">
    <property type="entry name" value="LpxB"/>
    <property type="match status" value="1"/>
</dbReference>
<evidence type="ECO:0000256" key="7">
    <source>
        <dbReference type="ARBA" id="ARBA00022676"/>
    </source>
</evidence>
<name>A0A432WR94_9GAMM</name>
<keyword evidence="13" id="KW-1185">Reference proteome</keyword>
<comment type="function">
    <text evidence="1 11">Condensation of UDP-2,3-diacylglucosamine and 2,3-diacylglucosamine-1-phosphate to form lipid A disaccharide, a precursor of lipid A, a phosphorylated glycolipid that anchors the lipopolysaccharide to the outer membrane of the cell.</text>
</comment>
<dbReference type="NCBIfam" id="TIGR00215">
    <property type="entry name" value="lpxB"/>
    <property type="match status" value="1"/>
</dbReference>
<keyword evidence="5 11" id="KW-0444">Lipid biosynthesis</keyword>
<keyword evidence="8 11" id="KW-0808">Transferase</keyword>
<evidence type="ECO:0000256" key="9">
    <source>
        <dbReference type="ARBA" id="ARBA00023098"/>
    </source>
</evidence>
<dbReference type="RefSeq" id="WP_126775638.1">
    <property type="nucleotide sequence ID" value="NZ_PIPM01000001.1"/>
</dbReference>
<keyword evidence="9 11" id="KW-0443">Lipid metabolism</keyword>
<comment type="caution">
    <text evidence="12">The sequence shown here is derived from an EMBL/GenBank/DDBJ whole genome shotgun (WGS) entry which is preliminary data.</text>
</comment>
<dbReference type="GO" id="GO:0005543">
    <property type="term" value="F:phospholipid binding"/>
    <property type="evidence" value="ECO:0007669"/>
    <property type="project" value="TreeGrafter"/>
</dbReference>
<evidence type="ECO:0000256" key="5">
    <source>
        <dbReference type="ARBA" id="ARBA00022516"/>
    </source>
</evidence>
<dbReference type="AlphaFoldDB" id="A0A432WR94"/>
<evidence type="ECO:0000256" key="6">
    <source>
        <dbReference type="ARBA" id="ARBA00022556"/>
    </source>
</evidence>
<keyword evidence="7 11" id="KW-0328">Glycosyltransferase</keyword>
<evidence type="ECO:0000256" key="1">
    <source>
        <dbReference type="ARBA" id="ARBA00002056"/>
    </source>
</evidence>
<proteinExistence type="inferred from homology"/>
<dbReference type="PANTHER" id="PTHR30372:SF4">
    <property type="entry name" value="LIPID-A-DISACCHARIDE SYNTHASE, MITOCHONDRIAL-RELATED"/>
    <property type="match status" value="1"/>
</dbReference>
<comment type="pathway">
    <text evidence="11">Bacterial outer membrane biogenesis; LPS lipid A biosynthesis.</text>
</comment>
<dbReference type="EMBL" id="PIPM01000001">
    <property type="protein sequence ID" value="RUO36326.1"/>
    <property type="molecule type" value="Genomic_DNA"/>
</dbReference>
<sequence>MTDATSQLTNTTGATKRPFLIGIVAGEASGDILGADLMRGLQQIFPDVEFIGVGGERMEAAGLRSLFPLETLSVMGIVDVIKQLPSLLRARKTVVETMRSRQPDVFIGVDAPDFNLPIEKKLKHAGIPTVHYVSPSVWAWRPKRIFGIAEATNLVLGILPFEVDFYARHQVPYKFVGHPLADEIPEVSDPVQAREALGIPTDGRYIALLPGSRGSEVGLLAEPFLKAAAILKDRFPDVKFLVAFANEKRQGQFIDSLERLGLELPLISFQQQSQSVLAASDAVLLASGTVSLEAMLVKRPMVVCYRFAWLNYQLLRHFVRLPHFSLPNLLEGGPLVRELLQDEVTPERIAAELEILLTHDQGTTIARFHELHQALRQNAGLRAAEGVRDVIFSAKS</sequence>
<dbReference type="InterPro" id="IPR003835">
    <property type="entry name" value="Glyco_trans_19"/>
</dbReference>
<comment type="similarity">
    <text evidence="2 11">Belongs to the LpxB family.</text>
</comment>
<dbReference type="Gene3D" id="3.40.50.2000">
    <property type="entry name" value="Glycogen Phosphorylase B"/>
    <property type="match status" value="1"/>
</dbReference>